<organism evidence="2 3">
    <name type="scientific">Babesia bigemina</name>
    <dbReference type="NCBI Taxonomy" id="5866"/>
    <lineage>
        <taxon>Eukaryota</taxon>
        <taxon>Sar</taxon>
        <taxon>Alveolata</taxon>
        <taxon>Apicomplexa</taxon>
        <taxon>Aconoidasida</taxon>
        <taxon>Piroplasmida</taxon>
        <taxon>Babesiidae</taxon>
        <taxon>Babesia</taxon>
    </lineage>
</organism>
<dbReference type="Proteomes" id="UP000033188">
    <property type="component" value="Chromosome 3"/>
</dbReference>
<name>A0A061DDA9_BABBI</name>
<feature type="region of interest" description="Disordered" evidence="1">
    <location>
        <begin position="1"/>
        <end position="60"/>
    </location>
</feature>
<dbReference type="KEGG" id="bbig:BBBOND_0311420"/>
<evidence type="ECO:0000256" key="1">
    <source>
        <dbReference type="SAM" id="MobiDB-lite"/>
    </source>
</evidence>
<dbReference type="EMBL" id="LK391709">
    <property type="protein sequence ID" value="CDR97239.1"/>
    <property type="molecule type" value="Genomic_DNA"/>
</dbReference>
<dbReference type="AlphaFoldDB" id="A0A061DDA9"/>
<accession>A0A061DDA9</accession>
<sequence>MAHGATSPRSGAEEVDTPATERSLKDGDAPATEDDAAGDGTVANKMRDTGNSESSSGLASMGTRAIKAAVALYMMATL</sequence>
<dbReference type="GeneID" id="24565780"/>
<protein>
    <submittedName>
        <fullName evidence="2">Uncharacterized protein</fullName>
    </submittedName>
</protein>
<dbReference type="RefSeq" id="XP_012769425.1">
    <property type="nucleotide sequence ID" value="XM_012913971.1"/>
</dbReference>
<dbReference type="VEuPathDB" id="PiroplasmaDB:BBBOND_0311420"/>
<gene>
    <name evidence="2" type="ORF">BBBOND_0311420</name>
</gene>
<reference evidence="3" key="1">
    <citation type="journal article" date="2014" name="Nucleic Acids Res.">
        <title>The evolutionary dynamics of variant antigen genes in Babesia reveal a history of genomic innovation underlying host-parasite interaction.</title>
        <authorList>
            <person name="Jackson A.P."/>
            <person name="Otto T.D."/>
            <person name="Darby A."/>
            <person name="Ramaprasad A."/>
            <person name="Xia D."/>
            <person name="Echaide I.E."/>
            <person name="Farber M."/>
            <person name="Gahlot S."/>
            <person name="Gamble J."/>
            <person name="Gupta D."/>
            <person name="Gupta Y."/>
            <person name="Jackson L."/>
            <person name="Malandrin L."/>
            <person name="Malas T.B."/>
            <person name="Moussa E."/>
            <person name="Nair M."/>
            <person name="Reid A.J."/>
            <person name="Sanders M."/>
            <person name="Sharma J."/>
            <person name="Tracey A."/>
            <person name="Quail M.A."/>
            <person name="Weir W."/>
            <person name="Wastling J.M."/>
            <person name="Hall N."/>
            <person name="Willadsen P."/>
            <person name="Lingelbach K."/>
            <person name="Shiels B."/>
            <person name="Tait A."/>
            <person name="Berriman M."/>
            <person name="Allred D.R."/>
            <person name="Pain A."/>
        </authorList>
    </citation>
    <scope>NUCLEOTIDE SEQUENCE [LARGE SCALE GENOMIC DNA]</scope>
    <source>
        <strain evidence="3">Bond</strain>
    </source>
</reference>
<proteinExistence type="predicted"/>
<keyword evidence="3" id="KW-1185">Reference proteome</keyword>
<evidence type="ECO:0000313" key="3">
    <source>
        <dbReference type="Proteomes" id="UP000033188"/>
    </source>
</evidence>
<evidence type="ECO:0000313" key="2">
    <source>
        <dbReference type="EMBL" id="CDR97239.1"/>
    </source>
</evidence>